<proteinExistence type="predicted"/>
<comment type="caution">
    <text evidence="2">The sequence shown here is derived from an EMBL/GenBank/DDBJ whole genome shotgun (WGS) entry which is preliminary data.</text>
</comment>
<gene>
    <name evidence="2" type="ORF">ME7_01558</name>
</gene>
<dbReference type="EMBL" id="AIMC01000045">
    <property type="protein sequence ID" value="EJF74282.1"/>
    <property type="molecule type" value="Genomic_DNA"/>
</dbReference>
<feature type="region of interest" description="Disordered" evidence="1">
    <location>
        <begin position="379"/>
        <end position="419"/>
    </location>
</feature>
<dbReference type="AlphaFoldDB" id="J1IRW7"/>
<feature type="compositionally biased region" description="Basic and acidic residues" evidence="1">
    <location>
        <begin position="39"/>
        <end position="53"/>
    </location>
</feature>
<dbReference type="NCBIfam" id="NF033856">
    <property type="entry name" value="T4SS_effec_BID"/>
    <property type="match status" value="2"/>
</dbReference>
<dbReference type="HOGENOM" id="CLU_027632_0_0_5"/>
<accession>J1IRW7</accession>
<sequence>MKKNKPSSFPSPSVQEQINPYEEATTKVVSPENLSTKSTPRDKTASFNRREVEQGLSVKNTSERHTVVSSQKTKHSPSSLEKEGPSATTTISQTTITLSEEEITRLLQHSRLITSYKEEIQHWCGIVYGNPHALQKKTEEIQRDPSIGEGLSSQIATNPESIHKFAGMQAFGMKSSARKHAEEGLSTLCGLVNCYVEAIKNSRENFSITPQAELNFYEKALGSDAVATILQRPYHPYLRKEALSNDEIADKTRQHPMVKRHKAQIDHWCDIVFSKSDILQSQTEALLINPAMAEELTWQLAAYPQSIGRYAGVNMCGLKNKARKHAESGLSHLLDAVDNYANTIQRVKESFLQVQSISQKHSESSAELAQNLSRSSELSEGLAAIKHPETTEASTQTPEKAQDTRLRKAATSKAMAFAS</sequence>
<name>J1IRW7_9HYPH</name>
<evidence type="ECO:0000313" key="2">
    <source>
        <dbReference type="EMBL" id="EJF74282.1"/>
    </source>
</evidence>
<feature type="compositionally biased region" description="Low complexity" evidence="1">
    <location>
        <begin position="1"/>
        <end position="13"/>
    </location>
</feature>
<feature type="compositionally biased region" description="Polar residues" evidence="1">
    <location>
        <begin position="67"/>
        <end position="79"/>
    </location>
</feature>
<dbReference type="RefSeq" id="WP_006590471.1">
    <property type="nucleotide sequence ID" value="NZ_JH725079.1"/>
</dbReference>
<keyword evidence="3" id="KW-1185">Reference proteome</keyword>
<reference evidence="2 3" key="1">
    <citation type="submission" date="2012-03" db="EMBL/GenBank/DDBJ databases">
        <title>The Genome Sequence of Bartonella birtlesii LL-WM9.</title>
        <authorList>
            <consortium name="The Broad Institute Genome Sequencing Platform"/>
            <consortium name="The Broad Institute Genome Sequencing Center for Infectious Disease"/>
            <person name="Feldgarden M."/>
            <person name="Kirby J."/>
            <person name="Kosoy M."/>
            <person name="Birtles R."/>
            <person name="Probert W.S."/>
            <person name="Chiaraviglio L."/>
            <person name="Young S.K."/>
            <person name="Zeng Q."/>
            <person name="Gargeya S."/>
            <person name="Fitzgerald M."/>
            <person name="Haas B."/>
            <person name="Abouelleil A."/>
            <person name="Alvarado L."/>
            <person name="Arachchi H.M."/>
            <person name="Berlin A."/>
            <person name="Chapman S.B."/>
            <person name="Gearin G."/>
            <person name="Goldberg J."/>
            <person name="Griggs A."/>
            <person name="Gujja S."/>
            <person name="Hansen M."/>
            <person name="Heiman D."/>
            <person name="Howarth C."/>
            <person name="Larimer J."/>
            <person name="Lui A."/>
            <person name="MacDonald P.J.P."/>
            <person name="McCowen C."/>
            <person name="Montmayeur A."/>
            <person name="Murphy C."/>
            <person name="Neiman D."/>
            <person name="Pearson M."/>
            <person name="Priest M."/>
            <person name="Roberts A."/>
            <person name="Saif S."/>
            <person name="Shea T."/>
            <person name="Sisk P."/>
            <person name="Stolte C."/>
            <person name="Sykes S."/>
            <person name="Wortman J."/>
            <person name="Nusbaum C."/>
            <person name="Birren B."/>
        </authorList>
    </citation>
    <scope>NUCLEOTIDE SEQUENCE [LARGE SCALE GENOMIC DNA]</scope>
    <source>
        <strain evidence="2 3">LL-WM9</strain>
    </source>
</reference>
<dbReference type="Proteomes" id="UP000008748">
    <property type="component" value="Unassembled WGS sequence"/>
</dbReference>
<evidence type="ECO:0000313" key="3">
    <source>
        <dbReference type="Proteomes" id="UP000008748"/>
    </source>
</evidence>
<dbReference type="PATRIC" id="fig|1094552.3.peg.1742"/>
<feature type="region of interest" description="Disordered" evidence="1">
    <location>
        <begin position="1"/>
        <end position="92"/>
    </location>
</feature>
<protein>
    <recommendedName>
        <fullName evidence="4">Bartonella effector protein BID domain-containing protein</fullName>
    </recommendedName>
</protein>
<evidence type="ECO:0000256" key="1">
    <source>
        <dbReference type="SAM" id="MobiDB-lite"/>
    </source>
</evidence>
<organism evidence="2 3">
    <name type="scientific">Bartonella birtlesii LL-WM9</name>
    <dbReference type="NCBI Taxonomy" id="1094552"/>
    <lineage>
        <taxon>Bacteria</taxon>
        <taxon>Pseudomonadati</taxon>
        <taxon>Pseudomonadota</taxon>
        <taxon>Alphaproteobacteria</taxon>
        <taxon>Hyphomicrobiales</taxon>
        <taxon>Bartonellaceae</taxon>
        <taxon>Bartonella</taxon>
    </lineage>
</organism>
<evidence type="ECO:0008006" key="4">
    <source>
        <dbReference type="Google" id="ProtNLM"/>
    </source>
</evidence>